<dbReference type="Proteomes" id="UP000199620">
    <property type="component" value="Chromosome I"/>
</dbReference>
<dbReference type="AlphaFoldDB" id="A0A5B2V4G5"/>
<organism evidence="2 5">
    <name type="scientific">Pseudomonas brenneri</name>
    <dbReference type="NCBI Taxonomy" id="129817"/>
    <lineage>
        <taxon>Bacteria</taxon>
        <taxon>Pseudomonadati</taxon>
        <taxon>Pseudomonadota</taxon>
        <taxon>Gammaproteobacteria</taxon>
        <taxon>Pseudomonadales</taxon>
        <taxon>Pseudomonadaceae</taxon>
        <taxon>Pseudomonas</taxon>
    </lineage>
</organism>
<keyword evidence="1" id="KW-0175">Coiled coil</keyword>
<reference evidence="3 4" key="1">
    <citation type="submission" date="2016-10" db="EMBL/GenBank/DDBJ databases">
        <authorList>
            <person name="Varghese N."/>
            <person name="Submissions S."/>
        </authorList>
    </citation>
    <scope>NUCLEOTIDE SEQUENCE [LARGE SCALE GENOMIC DNA]</scope>
    <source>
        <strain evidence="3 4">BS2771</strain>
    </source>
</reference>
<feature type="coiled-coil region" evidence="1">
    <location>
        <begin position="70"/>
        <end position="132"/>
    </location>
</feature>
<dbReference type="EMBL" id="LT629800">
    <property type="protein sequence ID" value="SDU94536.1"/>
    <property type="molecule type" value="Genomic_DNA"/>
</dbReference>
<keyword evidence="4" id="KW-1185">Reference proteome</keyword>
<reference evidence="2 5" key="2">
    <citation type="submission" date="2019-09" db="EMBL/GenBank/DDBJ databases">
        <title>Draft genome sequence of Pseudomonas brenneri CCUG 51514(T).</title>
        <authorList>
            <person name="Tunovic T."/>
            <person name="Pineiro-Iglesias B."/>
            <person name="Unosson C."/>
            <person name="Inganas E."/>
            <person name="Ohlen M."/>
            <person name="Cardew S."/>
            <person name="Jensie-Markopoulos S."/>
            <person name="Salva-Serra F."/>
            <person name="Jaen-Luchoro D."/>
            <person name="Svensson-Stadler L."/>
            <person name="Chun J."/>
            <person name="Moore E."/>
        </authorList>
    </citation>
    <scope>NUCLEOTIDE SEQUENCE [LARGE SCALE GENOMIC DNA]</scope>
    <source>
        <strain evidence="2 5">CCUG 51514</strain>
    </source>
</reference>
<sequence length="155" mass="18620">MTLPTLLRIKRLRVERAEQALQRQELRVGEAQRLHQTTLADHKQYRQWRQAQETRLFEQCKAQPINRKTLEQWQQQVARLREKEAALEQTIAEHAQTLAQERERLRLSRRQLQEAQQQVAKFNELNAHALAEELMLLEFKEEQELEEFRRTEAAS</sequence>
<evidence type="ECO:0000313" key="5">
    <source>
        <dbReference type="Proteomes" id="UP000325296"/>
    </source>
</evidence>
<protein>
    <submittedName>
        <fullName evidence="2">Translocation protein in type III secretion</fullName>
    </submittedName>
    <submittedName>
        <fullName evidence="3">Type III secretion protein O</fullName>
    </submittedName>
</protein>
<proteinExistence type="predicted"/>
<gene>
    <name evidence="2" type="ORF">F1720_02000</name>
    <name evidence="3" type="ORF">SAMN04490181_1953</name>
</gene>
<evidence type="ECO:0000313" key="4">
    <source>
        <dbReference type="Proteomes" id="UP000199620"/>
    </source>
</evidence>
<name>A0A5B2V4G5_9PSED</name>
<accession>A0A5B2V4G5</accession>
<dbReference type="InterPro" id="IPR053716">
    <property type="entry name" value="Flag_assembly_chemotaxis_eff"/>
</dbReference>
<evidence type="ECO:0000256" key="1">
    <source>
        <dbReference type="SAM" id="Coils"/>
    </source>
</evidence>
<dbReference type="OrthoDB" id="6197269at2"/>
<dbReference type="RefSeq" id="WP_090291225.1">
    <property type="nucleotide sequence ID" value="NZ_BMNU01000001.1"/>
</dbReference>
<dbReference type="Gene3D" id="1.10.287.1700">
    <property type="match status" value="1"/>
</dbReference>
<dbReference type="Pfam" id="PF07321">
    <property type="entry name" value="YscO"/>
    <property type="match status" value="1"/>
</dbReference>
<dbReference type="EMBL" id="VUOL01000001">
    <property type="protein sequence ID" value="KAA2233821.1"/>
    <property type="molecule type" value="Genomic_DNA"/>
</dbReference>
<evidence type="ECO:0000313" key="2">
    <source>
        <dbReference type="EMBL" id="KAA2233821.1"/>
    </source>
</evidence>
<dbReference type="Proteomes" id="UP000325296">
    <property type="component" value="Unassembled WGS sequence"/>
</dbReference>
<dbReference type="InterPro" id="IPR009929">
    <property type="entry name" value="T3SS_YscO"/>
</dbReference>
<evidence type="ECO:0000313" key="3">
    <source>
        <dbReference type="EMBL" id="SDU94536.1"/>
    </source>
</evidence>
<feature type="coiled-coil region" evidence="1">
    <location>
        <begin position="7"/>
        <end position="34"/>
    </location>
</feature>